<evidence type="ECO:0000256" key="3">
    <source>
        <dbReference type="HAMAP-Rule" id="MF_00385"/>
    </source>
</evidence>
<evidence type="ECO:0000313" key="5">
    <source>
        <dbReference type="Proteomes" id="UP000002026"/>
    </source>
</evidence>
<dbReference type="InterPro" id="IPR020592">
    <property type="entry name" value="Ribosomal_bS16_CS"/>
</dbReference>
<dbReference type="STRING" id="471855.Shel_10970"/>
<dbReference type="eggNOG" id="COG0228">
    <property type="taxonomic scope" value="Bacteria"/>
</dbReference>
<keyword evidence="1 3" id="KW-0689">Ribosomal protein</keyword>
<evidence type="ECO:0000313" key="4">
    <source>
        <dbReference type="EMBL" id="ACV22132.1"/>
    </source>
</evidence>
<dbReference type="HOGENOM" id="CLU_100590_5_0_11"/>
<keyword evidence="5" id="KW-1185">Reference proteome</keyword>
<organism evidence="4 5">
    <name type="scientific">Slackia heliotrinireducens (strain ATCC 29202 / DSM 20476 / NCTC 11029 / RHS 1)</name>
    <name type="common">Peptococcus heliotrinreducens</name>
    <dbReference type="NCBI Taxonomy" id="471855"/>
    <lineage>
        <taxon>Bacteria</taxon>
        <taxon>Bacillati</taxon>
        <taxon>Actinomycetota</taxon>
        <taxon>Coriobacteriia</taxon>
        <taxon>Eggerthellales</taxon>
        <taxon>Eggerthellaceae</taxon>
        <taxon>Slackia</taxon>
    </lineage>
</organism>
<evidence type="ECO:0000256" key="1">
    <source>
        <dbReference type="ARBA" id="ARBA00022980"/>
    </source>
</evidence>
<dbReference type="GO" id="GO:0006412">
    <property type="term" value="P:translation"/>
    <property type="evidence" value="ECO:0007669"/>
    <property type="project" value="UniProtKB-UniRule"/>
</dbReference>
<dbReference type="InterPro" id="IPR000307">
    <property type="entry name" value="Ribosomal_bS16"/>
</dbReference>
<dbReference type="GO" id="GO:0003735">
    <property type="term" value="F:structural constituent of ribosome"/>
    <property type="evidence" value="ECO:0007669"/>
    <property type="project" value="InterPro"/>
</dbReference>
<accession>C7N5E7</accession>
<dbReference type="Proteomes" id="UP000002026">
    <property type="component" value="Chromosome"/>
</dbReference>
<dbReference type="InterPro" id="IPR023803">
    <property type="entry name" value="Ribosomal_bS16_dom_sf"/>
</dbReference>
<sequence>MAVKIRLARHGAKKKPFYRVVVADARARRDGQIIEQVGRYNPNTDPSTIELDLEKIESWIGKGAQPTDTVVRLIETAKKAQ</sequence>
<dbReference type="RefSeq" id="WP_012798235.1">
    <property type="nucleotide sequence ID" value="NC_013165.1"/>
</dbReference>
<gene>
    <name evidence="3" type="primary">rpsP</name>
    <name evidence="4" type="ordered locus">Shel_10970</name>
</gene>
<dbReference type="KEGG" id="shi:Shel_10970"/>
<evidence type="ECO:0000256" key="2">
    <source>
        <dbReference type="ARBA" id="ARBA00023274"/>
    </source>
</evidence>
<dbReference type="EMBL" id="CP001684">
    <property type="protein sequence ID" value="ACV22132.1"/>
    <property type="molecule type" value="Genomic_DNA"/>
</dbReference>
<proteinExistence type="inferred from homology"/>
<dbReference type="NCBIfam" id="TIGR00002">
    <property type="entry name" value="S16"/>
    <property type="match status" value="1"/>
</dbReference>
<dbReference type="PROSITE" id="PS00732">
    <property type="entry name" value="RIBOSOMAL_S16"/>
    <property type="match status" value="1"/>
</dbReference>
<dbReference type="Pfam" id="PF00886">
    <property type="entry name" value="Ribosomal_S16"/>
    <property type="match status" value="1"/>
</dbReference>
<dbReference type="HAMAP" id="MF_00385">
    <property type="entry name" value="Ribosomal_bS16"/>
    <property type="match status" value="1"/>
</dbReference>
<dbReference type="PANTHER" id="PTHR12919">
    <property type="entry name" value="30S RIBOSOMAL PROTEIN S16"/>
    <property type="match status" value="1"/>
</dbReference>
<dbReference type="AlphaFoldDB" id="C7N5E7"/>
<protein>
    <recommendedName>
        <fullName evidence="3">Small ribosomal subunit protein bS16</fullName>
    </recommendedName>
</protein>
<comment type="similarity">
    <text evidence="3">Belongs to the bacterial ribosomal protein bS16 family.</text>
</comment>
<dbReference type="Gene3D" id="3.30.1320.10">
    <property type="match status" value="1"/>
</dbReference>
<keyword evidence="2 3" id="KW-0687">Ribonucleoprotein</keyword>
<dbReference type="PANTHER" id="PTHR12919:SF20">
    <property type="entry name" value="SMALL RIBOSOMAL SUBUNIT PROTEIN BS16M"/>
    <property type="match status" value="1"/>
</dbReference>
<name>C7N5E7_SLAHD</name>
<reference evidence="4 5" key="1">
    <citation type="journal article" date="2009" name="Stand. Genomic Sci.">
        <title>Complete genome sequence of Slackia heliotrinireducens type strain (RHS 1).</title>
        <authorList>
            <person name="Pukall R."/>
            <person name="Lapidus A."/>
            <person name="Nolan M."/>
            <person name="Copeland A."/>
            <person name="Glavina Del Rio T."/>
            <person name="Lucas S."/>
            <person name="Chen F."/>
            <person name="Tice H."/>
            <person name="Cheng J.F."/>
            <person name="Chertkov O."/>
            <person name="Bruce D."/>
            <person name="Goodwin L."/>
            <person name="Kuske C."/>
            <person name="Brettin T."/>
            <person name="Detter J.C."/>
            <person name="Han C."/>
            <person name="Pitluck S."/>
            <person name="Pati A."/>
            <person name="Mavrommatis K."/>
            <person name="Ivanova N."/>
            <person name="Ovchinnikova G."/>
            <person name="Chen A."/>
            <person name="Palaniappan K."/>
            <person name="Schneider S."/>
            <person name="Rohde M."/>
            <person name="Chain P."/>
            <person name="D'haeseleer P."/>
            <person name="Goker M."/>
            <person name="Bristow J."/>
            <person name="Eisen J.A."/>
            <person name="Markowitz V."/>
            <person name="Kyrpides N.C."/>
            <person name="Klenk H.P."/>
            <person name="Hugenholtz P."/>
        </authorList>
    </citation>
    <scope>NUCLEOTIDE SEQUENCE [LARGE SCALE GENOMIC DNA]</scope>
    <source>
        <strain evidence="5">ATCC 29202 / DSM 20476 / NCTC 11029 / RHS 1</strain>
    </source>
</reference>
<dbReference type="GO" id="GO:0015935">
    <property type="term" value="C:small ribosomal subunit"/>
    <property type="evidence" value="ECO:0007669"/>
    <property type="project" value="TreeGrafter"/>
</dbReference>
<dbReference type="SUPFAM" id="SSF54565">
    <property type="entry name" value="Ribosomal protein S16"/>
    <property type="match status" value="1"/>
</dbReference>
<dbReference type="GO" id="GO:0005737">
    <property type="term" value="C:cytoplasm"/>
    <property type="evidence" value="ECO:0007669"/>
    <property type="project" value="UniProtKB-ARBA"/>
</dbReference>